<proteinExistence type="predicted"/>
<evidence type="ECO:0000313" key="1">
    <source>
        <dbReference type="EMBL" id="DAF58815.1"/>
    </source>
</evidence>
<sequence>MSPDHFADHSVDRFQCLVRATEFEGTAQQHWSAPDALHGKDSNTILVTYNAINGTFTIG</sequence>
<organism evidence="1">
    <name type="scientific">Siphoviridae sp. ctxMM9</name>
    <dbReference type="NCBI Taxonomy" id="2827973"/>
    <lineage>
        <taxon>Viruses</taxon>
        <taxon>Duplodnaviria</taxon>
        <taxon>Heunggongvirae</taxon>
        <taxon>Uroviricota</taxon>
        <taxon>Caudoviricetes</taxon>
    </lineage>
</organism>
<protein>
    <submittedName>
        <fullName evidence="1">Uncharacterized protein</fullName>
    </submittedName>
</protein>
<reference evidence="1" key="1">
    <citation type="journal article" date="2021" name="Proc. Natl. Acad. Sci. U.S.A.">
        <title>A Catalog of Tens of Thousands of Viruses from Human Metagenomes Reveals Hidden Associations with Chronic Diseases.</title>
        <authorList>
            <person name="Tisza M.J."/>
            <person name="Buck C.B."/>
        </authorList>
    </citation>
    <scope>NUCLEOTIDE SEQUENCE</scope>
    <source>
        <strain evidence="1">CtxMM9</strain>
    </source>
</reference>
<dbReference type="EMBL" id="BK032759">
    <property type="protein sequence ID" value="DAF58815.1"/>
    <property type="molecule type" value="Genomic_DNA"/>
</dbReference>
<accession>A0A8S5T769</accession>
<name>A0A8S5T769_9CAUD</name>